<dbReference type="CDD" id="cd00865">
    <property type="entry name" value="PEBP_bact_arch"/>
    <property type="match status" value="1"/>
</dbReference>
<dbReference type="InterPro" id="IPR036610">
    <property type="entry name" value="PEBP-like_sf"/>
</dbReference>
<protein>
    <recommendedName>
        <fullName evidence="4">YbhB/YbcL family Raf kinase inhibitor-like protein</fullName>
    </recommendedName>
</protein>
<organism evidence="2 3">
    <name type="scientific">Geobacter pickeringii</name>
    <dbReference type="NCBI Taxonomy" id="345632"/>
    <lineage>
        <taxon>Bacteria</taxon>
        <taxon>Pseudomonadati</taxon>
        <taxon>Thermodesulfobacteriota</taxon>
        <taxon>Desulfuromonadia</taxon>
        <taxon>Geobacterales</taxon>
        <taxon>Geobacteraceae</taxon>
        <taxon>Geobacter</taxon>
    </lineage>
</organism>
<evidence type="ECO:0000313" key="3">
    <source>
        <dbReference type="Proteomes" id="UP000057609"/>
    </source>
</evidence>
<dbReference type="STRING" id="345632.GPICK_01550"/>
<evidence type="ECO:0000313" key="2">
    <source>
        <dbReference type="EMBL" id="AJE02235.1"/>
    </source>
</evidence>
<gene>
    <name evidence="2" type="ORF">GPICK_01550</name>
</gene>
<name>A0A0B5BCD0_9BACT</name>
<dbReference type="InterPro" id="IPR005247">
    <property type="entry name" value="YbhB_YbcL/LppC-like"/>
</dbReference>
<dbReference type="NCBIfam" id="TIGR00481">
    <property type="entry name" value="YbhB/YbcL family Raf kinase inhibitor-like protein"/>
    <property type="match status" value="1"/>
</dbReference>
<proteinExistence type="predicted"/>
<evidence type="ECO:0000256" key="1">
    <source>
        <dbReference type="SAM" id="SignalP"/>
    </source>
</evidence>
<dbReference type="PANTHER" id="PTHR30289">
    <property type="entry name" value="UNCHARACTERIZED PROTEIN YBCL-RELATED"/>
    <property type="match status" value="1"/>
</dbReference>
<dbReference type="KEGG" id="gpi:GPICK_01550"/>
<evidence type="ECO:0008006" key="4">
    <source>
        <dbReference type="Google" id="ProtNLM"/>
    </source>
</evidence>
<dbReference type="InterPro" id="IPR008914">
    <property type="entry name" value="PEBP"/>
</dbReference>
<dbReference type="EMBL" id="CP009788">
    <property type="protein sequence ID" value="AJE02235.1"/>
    <property type="molecule type" value="Genomic_DNA"/>
</dbReference>
<keyword evidence="3" id="KW-1185">Reference proteome</keyword>
<feature type="signal peptide" evidence="1">
    <location>
        <begin position="1"/>
        <end position="19"/>
    </location>
</feature>
<accession>A0A0B5BCD0</accession>
<dbReference type="HOGENOM" id="CLU_083918_3_2_7"/>
<feature type="chain" id="PRO_5002112547" description="YbhB/YbcL family Raf kinase inhibitor-like protein" evidence="1">
    <location>
        <begin position="20"/>
        <end position="175"/>
    </location>
</feature>
<dbReference type="Pfam" id="PF01161">
    <property type="entry name" value="PBP"/>
    <property type="match status" value="1"/>
</dbReference>
<dbReference type="SUPFAM" id="SSF49777">
    <property type="entry name" value="PEBP-like"/>
    <property type="match status" value="1"/>
</dbReference>
<dbReference type="RefSeq" id="WP_039739938.1">
    <property type="nucleotide sequence ID" value="NZ_CP009788.1"/>
</dbReference>
<sequence length="175" mass="18460">MREAVLGLVLLALAVPAAAGRKGGTNMGAMHLTSPAFVQGGVIPALHTCDGRDTSPPLAIGGVAEQAQSLVLIMDDPDAPMGTWVHWVLWNIPPHSAAIAENGVPAGSVQGRNSWQRSGYGGPCPPSGSHRYFFRLYALDTRLDLPAGAGKAEVERAMKGHVIAEAELMGTYRRR</sequence>
<dbReference type="OrthoDB" id="9797506at2"/>
<dbReference type="Proteomes" id="UP000057609">
    <property type="component" value="Chromosome"/>
</dbReference>
<dbReference type="AlphaFoldDB" id="A0A0B5BCD0"/>
<keyword evidence="1" id="KW-0732">Signal</keyword>
<dbReference type="PANTHER" id="PTHR30289:SF1">
    <property type="entry name" value="PEBP (PHOSPHATIDYLETHANOLAMINE-BINDING PROTEIN) FAMILY PROTEIN"/>
    <property type="match status" value="1"/>
</dbReference>
<reference evidence="2 3" key="1">
    <citation type="journal article" date="2015" name="Genome Announc.">
        <title>Complete Genome of Geobacter pickeringii G13T, a Metal-Reducing Isolate from Sedimentary Kaolin Deposits.</title>
        <authorList>
            <person name="Badalamenti J.P."/>
            <person name="Bond D.R."/>
        </authorList>
    </citation>
    <scope>NUCLEOTIDE SEQUENCE [LARGE SCALE GENOMIC DNA]</scope>
    <source>
        <strain evidence="2 3">G13</strain>
    </source>
</reference>
<dbReference type="Gene3D" id="3.90.280.10">
    <property type="entry name" value="PEBP-like"/>
    <property type="match status" value="1"/>
</dbReference>